<dbReference type="EMBL" id="MEUW01000013">
    <property type="protein sequence ID" value="OGC44673.1"/>
    <property type="molecule type" value="Genomic_DNA"/>
</dbReference>
<dbReference type="AlphaFoldDB" id="A0A1F4UKD3"/>
<comment type="caution">
    <text evidence="1">The sequence shown here is derived from an EMBL/GenBank/DDBJ whole genome shotgun (WGS) entry which is preliminary data.</text>
</comment>
<sequence length="95" mass="10765">MCYVIAPRTVPFALATPMGVALLDELVTDLIQGEGHFPTEQELSGVGIDGYTVVFNYMAAQYIHDELLGRGFDLRAEERRIWSFLPTSNWYPRIN</sequence>
<proteinExistence type="predicted"/>
<evidence type="ECO:0000313" key="2">
    <source>
        <dbReference type="Proteomes" id="UP000176583"/>
    </source>
</evidence>
<organism evidence="1 2">
    <name type="scientific">candidate division WWE3 bacterium RBG_19FT_COMBO_53_11</name>
    <dbReference type="NCBI Taxonomy" id="1802613"/>
    <lineage>
        <taxon>Bacteria</taxon>
        <taxon>Katanobacteria</taxon>
    </lineage>
</organism>
<evidence type="ECO:0000313" key="1">
    <source>
        <dbReference type="EMBL" id="OGC44673.1"/>
    </source>
</evidence>
<dbReference type="Proteomes" id="UP000176583">
    <property type="component" value="Unassembled WGS sequence"/>
</dbReference>
<protein>
    <submittedName>
        <fullName evidence="1">Uncharacterized protein</fullName>
    </submittedName>
</protein>
<dbReference type="STRING" id="1802613.A2V54_00790"/>
<accession>A0A1F4UKD3</accession>
<name>A0A1F4UKD3_UNCKA</name>
<gene>
    <name evidence="1" type="ORF">A2V54_00790</name>
</gene>
<reference evidence="1 2" key="1">
    <citation type="journal article" date="2016" name="Nat. Commun.">
        <title>Thousands of microbial genomes shed light on interconnected biogeochemical processes in an aquifer system.</title>
        <authorList>
            <person name="Anantharaman K."/>
            <person name="Brown C.T."/>
            <person name="Hug L.A."/>
            <person name="Sharon I."/>
            <person name="Castelle C.J."/>
            <person name="Probst A.J."/>
            <person name="Thomas B.C."/>
            <person name="Singh A."/>
            <person name="Wilkins M.J."/>
            <person name="Karaoz U."/>
            <person name="Brodie E.L."/>
            <person name="Williams K.H."/>
            <person name="Hubbard S.S."/>
            <person name="Banfield J.F."/>
        </authorList>
    </citation>
    <scope>NUCLEOTIDE SEQUENCE [LARGE SCALE GENOMIC DNA]</scope>
</reference>